<dbReference type="RefSeq" id="WP_319990364.1">
    <property type="nucleotide sequence ID" value="NZ_JAXAVV010000057.1"/>
</dbReference>
<organism evidence="1 2">
    <name type="scientific">Lentzea kristufekii</name>
    <dbReference type="NCBI Taxonomy" id="3095430"/>
    <lineage>
        <taxon>Bacteria</taxon>
        <taxon>Bacillati</taxon>
        <taxon>Actinomycetota</taxon>
        <taxon>Actinomycetes</taxon>
        <taxon>Pseudonocardiales</taxon>
        <taxon>Pseudonocardiaceae</taxon>
        <taxon>Lentzea</taxon>
    </lineage>
</organism>
<dbReference type="Proteomes" id="UP001271792">
    <property type="component" value="Unassembled WGS sequence"/>
</dbReference>
<sequence>MSTEPDAVRDVLVVGRGEAQACTVRATRTAAAGARRRLYYPIEMVRALVGVWLFAGCRIDEIRRLDIDCTER</sequence>
<name>A0ABU4U801_9PSEU</name>
<accession>A0ABU4U801</accession>
<proteinExistence type="predicted"/>
<evidence type="ECO:0000313" key="1">
    <source>
        <dbReference type="EMBL" id="MDX8056722.1"/>
    </source>
</evidence>
<feature type="non-terminal residue" evidence="1">
    <location>
        <position position="72"/>
    </location>
</feature>
<evidence type="ECO:0008006" key="3">
    <source>
        <dbReference type="Google" id="ProtNLM"/>
    </source>
</evidence>
<reference evidence="1 2" key="1">
    <citation type="submission" date="2023-11" db="EMBL/GenBank/DDBJ databases">
        <title>Lentzea sokolovensis, sp. nov., Lentzea kristufkii, sp. nov., and Lentzea miocenensis, sp. nov., rare actinobacteria from Sokolov Coal Basin, Miocene lacustrine sediment, Czech Republic.</title>
        <authorList>
            <person name="Lara A."/>
            <person name="Kotroba L."/>
            <person name="Nouioui I."/>
            <person name="Neumann-Schaal M."/>
            <person name="Mast Y."/>
            <person name="Chronakova A."/>
        </authorList>
    </citation>
    <scope>NUCLEOTIDE SEQUENCE [LARGE SCALE GENOMIC DNA]</scope>
    <source>
        <strain evidence="1 2">BCCO 10_0798</strain>
    </source>
</reference>
<comment type="caution">
    <text evidence="1">The sequence shown here is derived from an EMBL/GenBank/DDBJ whole genome shotgun (WGS) entry which is preliminary data.</text>
</comment>
<gene>
    <name evidence="1" type="ORF">SK571_45775</name>
</gene>
<dbReference type="EMBL" id="JAXAVV010000057">
    <property type="protein sequence ID" value="MDX8056722.1"/>
    <property type="molecule type" value="Genomic_DNA"/>
</dbReference>
<protein>
    <recommendedName>
        <fullName evidence="3">Phage integrase family protein</fullName>
    </recommendedName>
</protein>
<evidence type="ECO:0000313" key="2">
    <source>
        <dbReference type="Proteomes" id="UP001271792"/>
    </source>
</evidence>
<keyword evidence="2" id="KW-1185">Reference proteome</keyword>